<feature type="region of interest" description="Disordered" evidence="1">
    <location>
        <begin position="1"/>
        <end position="36"/>
    </location>
</feature>
<proteinExistence type="predicted"/>
<dbReference type="InterPro" id="IPR017438">
    <property type="entry name" value="ATP-NAD_kinase_N"/>
</dbReference>
<dbReference type="Pfam" id="PF00781">
    <property type="entry name" value="DAGK_cat"/>
    <property type="match status" value="1"/>
</dbReference>
<dbReference type="EMBL" id="CADCTC010000282">
    <property type="protein sequence ID" value="CAA9298381.1"/>
    <property type="molecule type" value="Genomic_DNA"/>
</dbReference>
<accession>A0A6J4K7P4</accession>
<dbReference type="Gene3D" id="3.40.50.10330">
    <property type="entry name" value="Probable inorganic polyphosphate/atp-NAD kinase, domain 1"/>
    <property type="match status" value="1"/>
</dbReference>
<dbReference type="Pfam" id="PF19279">
    <property type="entry name" value="YegS_C"/>
    <property type="match status" value="1"/>
</dbReference>
<dbReference type="GO" id="GO:0005829">
    <property type="term" value="C:cytosol"/>
    <property type="evidence" value="ECO:0007669"/>
    <property type="project" value="TreeGrafter"/>
</dbReference>
<dbReference type="GO" id="GO:0019242">
    <property type="term" value="P:methylglyoxal biosynthetic process"/>
    <property type="evidence" value="ECO:0007669"/>
    <property type="project" value="InterPro"/>
</dbReference>
<dbReference type="NCBIfam" id="TIGR00147">
    <property type="entry name" value="YegS/Rv2252/BmrU family lipid kinase"/>
    <property type="match status" value="1"/>
</dbReference>
<evidence type="ECO:0000259" key="2">
    <source>
        <dbReference type="PROSITE" id="PS50146"/>
    </source>
</evidence>
<dbReference type="Gene3D" id="2.60.200.40">
    <property type="match status" value="1"/>
</dbReference>
<dbReference type="PANTHER" id="PTHR30492">
    <property type="entry name" value="METHYLGLYOXAL SYNTHASE"/>
    <property type="match status" value="1"/>
</dbReference>
<gene>
    <name evidence="3" type="ORF">AVDCRST_MAG77-5393</name>
</gene>
<reference evidence="3" key="1">
    <citation type="submission" date="2020-02" db="EMBL/GenBank/DDBJ databases">
        <authorList>
            <person name="Meier V. D."/>
        </authorList>
    </citation>
    <scope>NUCLEOTIDE SEQUENCE</scope>
    <source>
        <strain evidence="3">AVDCRST_MAG77</strain>
    </source>
</reference>
<dbReference type="SUPFAM" id="SSF111331">
    <property type="entry name" value="NAD kinase/diacylglycerol kinase-like"/>
    <property type="match status" value="1"/>
</dbReference>
<dbReference type="GO" id="GO:0016301">
    <property type="term" value="F:kinase activity"/>
    <property type="evidence" value="ECO:0007669"/>
    <property type="project" value="InterPro"/>
</dbReference>
<dbReference type="InterPro" id="IPR001206">
    <property type="entry name" value="Diacylglycerol_kinase_cat_dom"/>
</dbReference>
<name>A0A6J4K7P4_9CHLR</name>
<dbReference type="GO" id="GO:0005524">
    <property type="term" value="F:ATP binding"/>
    <property type="evidence" value="ECO:0007669"/>
    <property type="project" value="InterPro"/>
</dbReference>
<dbReference type="PROSITE" id="PS50146">
    <property type="entry name" value="DAGK"/>
    <property type="match status" value="1"/>
</dbReference>
<dbReference type="SMART" id="SM00046">
    <property type="entry name" value="DAGKc"/>
    <property type="match status" value="1"/>
</dbReference>
<dbReference type="InterPro" id="IPR004363">
    <property type="entry name" value="Methylgl_synth"/>
</dbReference>
<dbReference type="GO" id="GO:0008929">
    <property type="term" value="F:methylglyoxal synthase activity"/>
    <property type="evidence" value="ECO:0007669"/>
    <property type="project" value="InterPro"/>
</dbReference>
<evidence type="ECO:0000313" key="3">
    <source>
        <dbReference type="EMBL" id="CAA9298381.1"/>
    </source>
</evidence>
<dbReference type="InterPro" id="IPR045540">
    <property type="entry name" value="YegS/DAGK_C"/>
</dbReference>
<sequence length="335" mass="35221">MAVAPPNDISGHAPADPLAAGDHPAPDPNARERPAPRYDRIAVIVNPAAGQDRPILGILNRAFHAAKVDWDVFVTKKAGDGQRYTRQAIEAGYPAVAVYGGDGTVGEVTSALVGTDVPLAIFPGGTANVMSVELGIPGDLEEACALVFNGAGRLRKIDVGQIGDQVFMLRVGIGFEAEMVEGADREKKDRFGTLAYALSALQALREPTMARYHLTLDGQLRETEGMTCIIANTGSLGRTNLTLASAISVSDGLLDVIVVRRSDLPSLLSVAASVLTGSGNPAPLQHWQAREITVQVEPQQSVTVDGEMVEVNPISVRVLPQALSVIVPVTADPVS</sequence>
<dbReference type="InterPro" id="IPR005218">
    <property type="entry name" value="Diacylglycerol/lipid_kinase"/>
</dbReference>
<feature type="domain" description="DAGKc" evidence="2">
    <location>
        <begin position="36"/>
        <end position="166"/>
    </location>
</feature>
<protein>
    <recommendedName>
        <fullName evidence="2">DAGKc domain-containing protein</fullName>
    </recommendedName>
</protein>
<dbReference type="GO" id="GO:0008654">
    <property type="term" value="P:phospholipid biosynthetic process"/>
    <property type="evidence" value="ECO:0007669"/>
    <property type="project" value="InterPro"/>
</dbReference>
<dbReference type="PANTHER" id="PTHR30492:SF0">
    <property type="entry name" value="METHYLGLYOXAL SYNTHASE"/>
    <property type="match status" value="1"/>
</dbReference>
<dbReference type="AlphaFoldDB" id="A0A6J4K7P4"/>
<dbReference type="InterPro" id="IPR016064">
    <property type="entry name" value="NAD/diacylglycerol_kinase_sf"/>
</dbReference>
<organism evidence="3">
    <name type="scientific">uncultured Chloroflexota bacterium</name>
    <dbReference type="NCBI Taxonomy" id="166587"/>
    <lineage>
        <taxon>Bacteria</taxon>
        <taxon>Bacillati</taxon>
        <taxon>Chloroflexota</taxon>
        <taxon>environmental samples</taxon>
    </lineage>
</organism>
<evidence type="ECO:0000256" key="1">
    <source>
        <dbReference type="SAM" id="MobiDB-lite"/>
    </source>
</evidence>